<evidence type="ECO:0000256" key="1">
    <source>
        <dbReference type="ARBA" id="ARBA00004141"/>
    </source>
</evidence>
<gene>
    <name evidence="6" type="ORF">L596_007600</name>
</gene>
<reference evidence="6 7" key="1">
    <citation type="journal article" date="2015" name="Genome Biol.">
        <title>Comparative genomics of Steinernema reveals deeply conserved gene regulatory networks.</title>
        <authorList>
            <person name="Dillman A.R."/>
            <person name="Macchietto M."/>
            <person name="Porter C.F."/>
            <person name="Rogers A."/>
            <person name="Williams B."/>
            <person name="Antoshechkin I."/>
            <person name="Lee M.M."/>
            <person name="Goodwin Z."/>
            <person name="Lu X."/>
            <person name="Lewis E.E."/>
            <person name="Goodrich-Blair H."/>
            <person name="Stock S.P."/>
            <person name="Adams B.J."/>
            <person name="Sternberg P.W."/>
            <person name="Mortazavi A."/>
        </authorList>
    </citation>
    <scope>NUCLEOTIDE SEQUENCE [LARGE SCALE GENOMIC DNA]</scope>
    <source>
        <strain evidence="6 7">ALL</strain>
    </source>
</reference>
<feature type="transmembrane region" description="Helical" evidence="5">
    <location>
        <begin position="38"/>
        <end position="59"/>
    </location>
</feature>
<feature type="transmembrane region" description="Helical" evidence="5">
    <location>
        <begin position="299"/>
        <end position="317"/>
    </location>
</feature>
<feature type="transmembrane region" description="Helical" evidence="5">
    <location>
        <begin position="71"/>
        <end position="93"/>
    </location>
</feature>
<name>A0A4U5P9W1_STECR</name>
<evidence type="ECO:0000313" key="6">
    <source>
        <dbReference type="EMBL" id="TKR93072.1"/>
    </source>
</evidence>
<feature type="transmembrane region" description="Helical" evidence="5">
    <location>
        <begin position="258"/>
        <end position="279"/>
    </location>
</feature>
<evidence type="ECO:0000256" key="3">
    <source>
        <dbReference type="ARBA" id="ARBA00022989"/>
    </source>
</evidence>
<organism evidence="6 7">
    <name type="scientific">Steinernema carpocapsae</name>
    <name type="common">Entomopathogenic nematode</name>
    <dbReference type="NCBI Taxonomy" id="34508"/>
    <lineage>
        <taxon>Eukaryota</taxon>
        <taxon>Metazoa</taxon>
        <taxon>Ecdysozoa</taxon>
        <taxon>Nematoda</taxon>
        <taxon>Chromadorea</taxon>
        <taxon>Rhabditida</taxon>
        <taxon>Tylenchina</taxon>
        <taxon>Panagrolaimomorpha</taxon>
        <taxon>Strongyloidoidea</taxon>
        <taxon>Steinernematidae</taxon>
        <taxon>Steinernema</taxon>
    </lineage>
</organism>
<comment type="caution">
    <text evidence="6">The sequence shown here is derived from an EMBL/GenBank/DDBJ whole genome shotgun (WGS) entry which is preliminary data.</text>
</comment>
<keyword evidence="2 5" id="KW-0812">Transmembrane</keyword>
<keyword evidence="3 5" id="KW-1133">Transmembrane helix</keyword>
<evidence type="ECO:0000256" key="2">
    <source>
        <dbReference type="ARBA" id="ARBA00022692"/>
    </source>
</evidence>
<dbReference type="Pfam" id="PF10292">
    <property type="entry name" value="7TM_GPCR_Srab"/>
    <property type="match status" value="1"/>
</dbReference>
<dbReference type="GO" id="GO:0016020">
    <property type="term" value="C:membrane"/>
    <property type="evidence" value="ECO:0007669"/>
    <property type="project" value="UniProtKB-SubCell"/>
</dbReference>
<dbReference type="EMBL" id="AZBU02000002">
    <property type="protein sequence ID" value="TKR93072.1"/>
    <property type="molecule type" value="Genomic_DNA"/>
</dbReference>
<dbReference type="PANTHER" id="PTHR46561:SF11">
    <property type="entry name" value="SERPENTINE RECEPTOR CLASS ALPHA_BETA-14"/>
    <property type="match status" value="1"/>
</dbReference>
<keyword evidence="4 5" id="KW-0472">Membrane</keyword>
<evidence type="ECO:0000256" key="5">
    <source>
        <dbReference type="SAM" id="Phobius"/>
    </source>
</evidence>
<evidence type="ECO:0008006" key="8">
    <source>
        <dbReference type="Google" id="ProtNLM"/>
    </source>
</evidence>
<proteinExistence type="predicted"/>
<keyword evidence="7" id="KW-1185">Reference proteome</keyword>
<dbReference type="OrthoDB" id="5819201at2759"/>
<dbReference type="PANTHER" id="PTHR46561">
    <property type="entry name" value="SERPENTINE RECEPTOR, CLASS AB (CLASS A-LIKE)-RELATED"/>
    <property type="match status" value="1"/>
</dbReference>
<evidence type="ECO:0000256" key="4">
    <source>
        <dbReference type="ARBA" id="ARBA00023136"/>
    </source>
</evidence>
<reference evidence="6 7" key="2">
    <citation type="journal article" date="2019" name="G3 (Bethesda)">
        <title>Hybrid Assembly of the Genome of the Entomopathogenic Nematode Steinernema carpocapsae Identifies the X-Chromosome.</title>
        <authorList>
            <person name="Serra L."/>
            <person name="Macchietto M."/>
            <person name="Macias-Munoz A."/>
            <person name="McGill C.J."/>
            <person name="Rodriguez I.M."/>
            <person name="Rodriguez B."/>
            <person name="Murad R."/>
            <person name="Mortazavi A."/>
        </authorList>
    </citation>
    <scope>NUCLEOTIDE SEQUENCE [LARGE SCALE GENOMIC DNA]</scope>
    <source>
        <strain evidence="6 7">ALL</strain>
    </source>
</reference>
<comment type="subcellular location">
    <subcellularLocation>
        <location evidence="1">Membrane</location>
        <topology evidence="1">Multi-pass membrane protein</topology>
    </subcellularLocation>
</comment>
<accession>A0A4U5P9W1</accession>
<feature type="transmembrane region" description="Helical" evidence="5">
    <location>
        <begin position="158"/>
        <end position="179"/>
    </location>
</feature>
<feature type="transmembrane region" description="Helical" evidence="5">
    <location>
        <begin position="199"/>
        <end position="225"/>
    </location>
</feature>
<protein>
    <recommendedName>
        <fullName evidence="8">G-protein coupled receptors family 1 profile domain-containing protein</fullName>
    </recommendedName>
</protein>
<feature type="transmembrane region" description="Helical" evidence="5">
    <location>
        <begin position="113"/>
        <end position="138"/>
    </location>
</feature>
<dbReference type="AlphaFoldDB" id="A0A4U5P9W1"/>
<dbReference type="Gene3D" id="1.20.1070.10">
    <property type="entry name" value="Rhodopsin 7-helix transmembrane proteins"/>
    <property type="match status" value="1"/>
</dbReference>
<evidence type="ECO:0000313" key="7">
    <source>
        <dbReference type="Proteomes" id="UP000298663"/>
    </source>
</evidence>
<dbReference type="InterPro" id="IPR053286">
    <property type="entry name" value="Nematode_rcpt-like_srab"/>
</dbReference>
<dbReference type="Proteomes" id="UP000298663">
    <property type="component" value="Unassembled WGS sequence"/>
</dbReference>
<dbReference type="InterPro" id="IPR019408">
    <property type="entry name" value="7TM_GPCR_serpentine_rcpt_Srab"/>
</dbReference>
<sequence>MTTESTVKWLTRDGYTFTNESCQVARELAASVDLRVTLVLRIAFSTIGLLLFAAFLYASNTLTLYHVNAKLLFKFNYLWVFMQCITYIALHIYDLLRFGQNYADPCDYLIPAWLSVFMRAMPNVATYGQCWSMFALALERSVATYASVPYEQSNNTTIGWIMVVTQVFMPFLWIFILVSDYSWNELKITCTVSSTKTNSLFQILTTCLALVEIFTIVLLCSLFFINKYLRYKADHTLTAPNKLGHKFQLMENIKAIRLLIPINVVHFLCFAGTMIAQPLNNALSYNLSPRDYSVRIETLNFIPIYSMLMPIVLWYVCCKYHVYRKLPALRSSSVSDCPQRMQKNETEIYFEQFEMTINGPQKRDSFISHCRIA</sequence>